<dbReference type="PANTHER" id="PTHR30349">
    <property type="entry name" value="PHAGE INTEGRASE-RELATED"/>
    <property type="match status" value="1"/>
</dbReference>
<dbReference type="InterPro" id="IPR050090">
    <property type="entry name" value="Tyrosine_recombinase_XerCD"/>
</dbReference>
<feature type="domain" description="Tyr recombinase" evidence="5">
    <location>
        <begin position="196"/>
        <end position="412"/>
    </location>
</feature>
<gene>
    <name evidence="6" type="ORF">MA04_03124</name>
</gene>
<comment type="caution">
    <text evidence="6">The sequence shown here is derived from an EMBL/GenBank/DDBJ whole genome shotgun (WGS) entry which is preliminary data.</text>
</comment>
<comment type="similarity">
    <text evidence="1">Belongs to the 'phage' integrase family.</text>
</comment>
<dbReference type="InterPro" id="IPR002104">
    <property type="entry name" value="Integrase_catalytic"/>
</dbReference>
<dbReference type="PANTHER" id="PTHR30349:SF41">
    <property type="entry name" value="INTEGRASE_RECOMBINASE PROTEIN MJ0367-RELATED"/>
    <property type="match status" value="1"/>
</dbReference>
<keyword evidence="4" id="KW-0233">DNA recombination</keyword>
<evidence type="ECO:0000256" key="3">
    <source>
        <dbReference type="ARBA" id="ARBA00023125"/>
    </source>
</evidence>
<dbReference type="SUPFAM" id="SSF56349">
    <property type="entry name" value="DNA breaking-rejoining enzymes"/>
    <property type="match status" value="1"/>
</dbReference>
<dbReference type="Gene3D" id="1.10.443.10">
    <property type="entry name" value="Intergrase catalytic core"/>
    <property type="match status" value="1"/>
</dbReference>
<evidence type="ECO:0000256" key="1">
    <source>
        <dbReference type="ARBA" id="ARBA00008857"/>
    </source>
</evidence>
<name>A0ABT2R234_9GAMM</name>
<evidence type="ECO:0000313" key="6">
    <source>
        <dbReference type="EMBL" id="MCU5783824.1"/>
    </source>
</evidence>
<organism evidence="6 7">
    <name type="scientific">Alloalcanivorax balearicus MACL04</name>
    <dbReference type="NCBI Taxonomy" id="1177182"/>
    <lineage>
        <taxon>Bacteria</taxon>
        <taxon>Pseudomonadati</taxon>
        <taxon>Pseudomonadota</taxon>
        <taxon>Gammaproteobacteria</taxon>
        <taxon>Oceanospirillales</taxon>
        <taxon>Alcanivoracaceae</taxon>
        <taxon>Alloalcanivorax</taxon>
    </lineage>
</organism>
<dbReference type="Pfam" id="PF00589">
    <property type="entry name" value="Phage_integrase"/>
    <property type="match status" value="1"/>
</dbReference>
<proteinExistence type="inferred from homology"/>
<keyword evidence="7" id="KW-1185">Reference proteome</keyword>
<dbReference type="InterPro" id="IPR013762">
    <property type="entry name" value="Integrase-like_cat_sf"/>
</dbReference>
<evidence type="ECO:0000313" key="7">
    <source>
        <dbReference type="Proteomes" id="UP001064106"/>
    </source>
</evidence>
<protein>
    <submittedName>
        <fullName evidence="6">Integrase</fullName>
    </submittedName>
</protein>
<keyword evidence="2" id="KW-0229">DNA integration</keyword>
<evidence type="ECO:0000259" key="5">
    <source>
        <dbReference type="PROSITE" id="PS51898"/>
    </source>
</evidence>
<accession>A0ABT2R234</accession>
<dbReference type="CDD" id="cd00397">
    <property type="entry name" value="DNA_BRE_C"/>
    <property type="match status" value="1"/>
</dbReference>
<evidence type="ECO:0000256" key="4">
    <source>
        <dbReference type="ARBA" id="ARBA00023172"/>
    </source>
</evidence>
<dbReference type="PROSITE" id="PS51898">
    <property type="entry name" value="TYR_RECOMBINASE"/>
    <property type="match status" value="1"/>
</dbReference>
<dbReference type="RefSeq" id="WP_013743912.1">
    <property type="nucleotide sequence ID" value="NZ_ARXS01000020.1"/>
</dbReference>
<keyword evidence="3" id="KW-0238">DNA-binding</keyword>
<sequence length="426" mass="49808">MQARSYRVVMVVKADGERFPLLTRDGMPLWATTLYSLTELRAKNRATKTLEAHLRALALFYVFLDQHGIDLDYRISEGETLHMHEVDELIQNCRLQMREAYQNNAAADSLSPGFRIGNLERFRKSPDMRRQKSVVPHLAATRIQAICNYFEWLMLDRIDRIRANPNLRQMLETSFQRTLNALRARSPRIDLRGKVLEREGLSLEAQRRLLEVIDPWFPGNPWRNWGAKVRNQLIIEWLYRLGVRRGELLGIRIGDIDFRKGQVTIHRRADDKQDPRKNQPNVKTKARVLSVDQDLLKKTQEYIMNFRRRLEGARRHDFLFVTVDTGKPISIPAFDKIFKVLRSSGNDLPVLLFAHLLRHTWNDNFSRQMDKNEVPEDKERKYRSYLMGWSETSGTAATYTRRHTRKVAEKISLSMQARVIGGGRDA</sequence>
<reference evidence="6" key="1">
    <citation type="submission" date="2012-09" db="EMBL/GenBank/DDBJ databases">
        <title>Genome Sequence of alkane-degrading Bacterium Alcanivorax balearicus MACL04.</title>
        <authorList>
            <person name="Lai Q."/>
            <person name="Shao Z."/>
        </authorList>
    </citation>
    <scope>NUCLEOTIDE SEQUENCE</scope>
    <source>
        <strain evidence="6">MACL04</strain>
    </source>
</reference>
<dbReference type="Proteomes" id="UP001064106">
    <property type="component" value="Unassembled WGS sequence"/>
</dbReference>
<dbReference type="InterPro" id="IPR011010">
    <property type="entry name" value="DNA_brk_join_enz"/>
</dbReference>
<evidence type="ECO:0000256" key="2">
    <source>
        <dbReference type="ARBA" id="ARBA00022908"/>
    </source>
</evidence>
<dbReference type="EMBL" id="ARXS01000020">
    <property type="protein sequence ID" value="MCU5783824.1"/>
    <property type="molecule type" value="Genomic_DNA"/>
</dbReference>